<sequence>MARNYRRSYFSKKSFRRNKLTLSSFFTYWILPTLGYIRHCYSFDCLFCFKRLFINS</sequence>
<dbReference type="RefSeq" id="WP_219475653.1">
    <property type="nucleotide sequence ID" value="NZ_BSCX01000009.1"/>
</dbReference>
<proteinExistence type="predicted"/>
<evidence type="ECO:0000313" key="1">
    <source>
        <dbReference type="EMBL" id="QYC31431.1"/>
    </source>
</evidence>
<protein>
    <submittedName>
        <fullName evidence="1">Uncharacterized protein</fullName>
    </submittedName>
</protein>
<accession>A0ABX8TQQ9</accession>
<name>A0ABX8TQQ9_9MOLU</name>
<dbReference type="Proteomes" id="UP000825369">
    <property type="component" value="Chromosome"/>
</dbReference>
<gene>
    <name evidence="1" type="ORF">HGD80_02995</name>
</gene>
<evidence type="ECO:0000313" key="2">
    <source>
        <dbReference type="Proteomes" id="UP000825369"/>
    </source>
</evidence>
<reference evidence="1 2" key="1">
    <citation type="journal article" date="2021" name="Mol. Plant">
        <title>Genomic insights into the fast growth of paulownias and the formation of Paulownia witches' broom.</title>
        <authorList>
            <person name="Cao Y."/>
            <person name="Sun G."/>
            <person name="Zhai X."/>
            <person name="Xu P."/>
            <person name="Ma L."/>
            <person name="Deng M."/>
            <person name="Zhao Z."/>
            <person name="Yang H."/>
            <person name="Dong Y."/>
            <person name="Shang Z."/>
            <person name="Lv Y."/>
            <person name="Yan L."/>
            <person name="Liu H."/>
            <person name="Cao X."/>
            <person name="Li B."/>
            <person name="Wang Z."/>
            <person name="Zhao X."/>
            <person name="Yu H."/>
            <person name="Wang F."/>
            <person name="Ma W."/>
            <person name="Huang J."/>
            <person name="Fan G."/>
        </authorList>
    </citation>
    <scope>NUCLEOTIDE SEQUENCE [LARGE SCALE GENOMIC DNA]</scope>
    <source>
        <strain evidence="1 2">Zhengzhou</strain>
    </source>
</reference>
<organism evidence="1 2">
    <name type="scientific">Paulownia witches'-broom phytoplasma</name>
    <dbReference type="NCBI Taxonomy" id="39647"/>
    <lineage>
        <taxon>Bacteria</taxon>
        <taxon>Bacillati</taxon>
        <taxon>Mycoplasmatota</taxon>
        <taxon>Mollicutes</taxon>
        <taxon>Acholeplasmatales</taxon>
        <taxon>Acholeplasmataceae</taxon>
        <taxon>Candidatus Phytoplasma</taxon>
        <taxon>16SrI (Aster yellows group)</taxon>
    </lineage>
</organism>
<dbReference type="EMBL" id="CP066882">
    <property type="protein sequence ID" value="QYC31431.1"/>
    <property type="molecule type" value="Genomic_DNA"/>
</dbReference>
<keyword evidence="2" id="KW-1185">Reference proteome</keyword>